<dbReference type="Pfam" id="PF04452">
    <property type="entry name" value="Methyltrans_RNA"/>
    <property type="match status" value="1"/>
</dbReference>
<feature type="domain" description="Ribosomal RNA small subunit methyltransferase E methyltransferase" evidence="13">
    <location>
        <begin position="77"/>
        <end position="235"/>
    </location>
</feature>
<sequence>MTKPPRLFIDAPLATEGTITLAAEQAHYLTNVMRRQEGDPVMLFNGRDGEWLGTIRRRGRKVVEVALARQERDQASPPDIHYCFAPIKRARLDFIAQKATEMGASRLQPVLTRHTVAERVNVERLTANAIEAAEQCGVLWVPQVAEPITFERFLADRDPTRALVFCDEAAAVADPIAALARVPFGPLAVLIGPEGGFADEERTALLAAPNVTAISLGPRIMRADTAGIAAMALVQAVLGDWRGHQGR</sequence>
<dbReference type="EMBL" id="SMAK01000006">
    <property type="protein sequence ID" value="TCT09968.1"/>
    <property type="molecule type" value="Genomic_DNA"/>
</dbReference>
<evidence type="ECO:0000259" key="13">
    <source>
        <dbReference type="Pfam" id="PF04452"/>
    </source>
</evidence>
<dbReference type="InterPro" id="IPR046887">
    <property type="entry name" value="RsmE_PUA-like"/>
</dbReference>
<evidence type="ECO:0000313" key="16">
    <source>
        <dbReference type="Proteomes" id="UP000295678"/>
    </source>
</evidence>
<evidence type="ECO:0000256" key="3">
    <source>
        <dbReference type="ARBA" id="ARBA00012328"/>
    </source>
</evidence>
<dbReference type="Proteomes" id="UP000295678">
    <property type="component" value="Unassembled WGS sequence"/>
</dbReference>
<keyword evidence="6 12" id="KW-0698">rRNA processing</keyword>
<dbReference type="PIRSF" id="PIRSF015601">
    <property type="entry name" value="MTase_slr0722"/>
    <property type="match status" value="1"/>
</dbReference>
<dbReference type="Pfam" id="PF20260">
    <property type="entry name" value="PUA_4"/>
    <property type="match status" value="1"/>
</dbReference>
<dbReference type="Gene3D" id="2.40.240.20">
    <property type="entry name" value="Hypothetical PUA domain-like, domain 1"/>
    <property type="match status" value="1"/>
</dbReference>
<evidence type="ECO:0000256" key="7">
    <source>
        <dbReference type="ARBA" id="ARBA00022603"/>
    </source>
</evidence>
<proteinExistence type="inferred from homology"/>
<dbReference type="OrthoDB" id="9815641at2"/>
<keyword evidence="9 12" id="KW-0949">S-adenosyl-L-methionine</keyword>
<evidence type="ECO:0000256" key="4">
    <source>
        <dbReference type="ARBA" id="ARBA00013673"/>
    </source>
</evidence>
<accession>A0A4V2UZ57</accession>
<evidence type="ECO:0000313" key="15">
    <source>
        <dbReference type="EMBL" id="TCT09968.1"/>
    </source>
</evidence>
<dbReference type="PANTHER" id="PTHR30027">
    <property type="entry name" value="RIBOSOMAL RNA SMALL SUBUNIT METHYLTRANSFERASE E"/>
    <property type="match status" value="1"/>
</dbReference>
<dbReference type="InterPro" id="IPR046886">
    <property type="entry name" value="RsmE_MTase_dom"/>
</dbReference>
<comment type="subcellular location">
    <subcellularLocation>
        <location evidence="1 12">Cytoplasm</location>
    </subcellularLocation>
</comment>
<evidence type="ECO:0000256" key="8">
    <source>
        <dbReference type="ARBA" id="ARBA00022679"/>
    </source>
</evidence>
<dbReference type="PANTHER" id="PTHR30027:SF3">
    <property type="entry name" value="16S RRNA (URACIL(1498)-N(3))-METHYLTRANSFERASE"/>
    <property type="match status" value="1"/>
</dbReference>
<evidence type="ECO:0000256" key="10">
    <source>
        <dbReference type="ARBA" id="ARBA00025699"/>
    </source>
</evidence>
<reference evidence="15 16" key="1">
    <citation type="submission" date="2019-03" db="EMBL/GenBank/DDBJ databases">
        <title>Genomic Encyclopedia of Type Strains, Phase IV (KMG-IV): sequencing the most valuable type-strain genomes for metagenomic binning, comparative biology and taxonomic classification.</title>
        <authorList>
            <person name="Goeker M."/>
        </authorList>
    </citation>
    <scope>NUCLEOTIDE SEQUENCE [LARGE SCALE GENOMIC DNA]</scope>
    <source>
        <strain evidence="15 16">DSM 19345</strain>
    </source>
</reference>
<dbReference type="InterPro" id="IPR006700">
    <property type="entry name" value="RsmE"/>
</dbReference>
<keyword evidence="16" id="KW-1185">Reference proteome</keyword>
<evidence type="ECO:0000256" key="1">
    <source>
        <dbReference type="ARBA" id="ARBA00004496"/>
    </source>
</evidence>
<feature type="domain" description="Ribosomal RNA small subunit methyltransferase E PUA-like" evidence="14">
    <location>
        <begin position="23"/>
        <end position="64"/>
    </location>
</feature>
<dbReference type="CDD" id="cd18084">
    <property type="entry name" value="RsmE-like"/>
    <property type="match status" value="1"/>
</dbReference>
<dbReference type="SUPFAM" id="SSF88697">
    <property type="entry name" value="PUA domain-like"/>
    <property type="match status" value="1"/>
</dbReference>
<dbReference type="InterPro" id="IPR015947">
    <property type="entry name" value="PUA-like_sf"/>
</dbReference>
<evidence type="ECO:0000256" key="5">
    <source>
        <dbReference type="ARBA" id="ARBA00022490"/>
    </source>
</evidence>
<keyword evidence="7 12" id="KW-0489">Methyltransferase</keyword>
<name>A0A4V2UZ57_9HYPH</name>
<dbReference type="NCBIfam" id="TIGR00046">
    <property type="entry name" value="RsmE family RNA methyltransferase"/>
    <property type="match status" value="1"/>
</dbReference>
<gene>
    <name evidence="15" type="ORF">EDC22_106163</name>
</gene>
<dbReference type="GO" id="GO:0005737">
    <property type="term" value="C:cytoplasm"/>
    <property type="evidence" value="ECO:0007669"/>
    <property type="project" value="UniProtKB-SubCell"/>
</dbReference>
<comment type="similarity">
    <text evidence="2 12">Belongs to the RNA methyltransferase RsmE family.</text>
</comment>
<evidence type="ECO:0000256" key="9">
    <source>
        <dbReference type="ARBA" id="ARBA00022691"/>
    </source>
</evidence>
<dbReference type="AlphaFoldDB" id="A0A4V2UZ57"/>
<keyword evidence="8 12" id="KW-0808">Transferase</keyword>
<dbReference type="Gene3D" id="3.40.1280.10">
    <property type="match status" value="1"/>
</dbReference>
<evidence type="ECO:0000256" key="11">
    <source>
        <dbReference type="ARBA" id="ARBA00047944"/>
    </source>
</evidence>
<dbReference type="GO" id="GO:0070475">
    <property type="term" value="P:rRNA base methylation"/>
    <property type="evidence" value="ECO:0007669"/>
    <property type="project" value="TreeGrafter"/>
</dbReference>
<dbReference type="NCBIfam" id="NF008696">
    <property type="entry name" value="PRK11713.3-5"/>
    <property type="match status" value="1"/>
</dbReference>
<dbReference type="InterPro" id="IPR029028">
    <property type="entry name" value="Alpha/beta_knot_MTases"/>
</dbReference>
<keyword evidence="5 12" id="KW-0963">Cytoplasm</keyword>
<organism evidence="15 16">
    <name type="scientific">Tepidamorphus gemmatus</name>
    <dbReference type="NCBI Taxonomy" id="747076"/>
    <lineage>
        <taxon>Bacteria</taxon>
        <taxon>Pseudomonadati</taxon>
        <taxon>Pseudomonadota</taxon>
        <taxon>Alphaproteobacteria</taxon>
        <taxon>Hyphomicrobiales</taxon>
        <taxon>Tepidamorphaceae</taxon>
        <taxon>Tepidamorphus</taxon>
    </lineage>
</organism>
<dbReference type="EC" id="2.1.1.193" evidence="3 12"/>
<evidence type="ECO:0000256" key="6">
    <source>
        <dbReference type="ARBA" id="ARBA00022552"/>
    </source>
</evidence>
<dbReference type="SUPFAM" id="SSF75217">
    <property type="entry name" value="alpha/beta knot"/>
    <property type="match status" value="1"/>
</dbReference>
<comment type="caution">
    <text evidence="15">The sequence shown here is derived from an EMBL/GenBank/DDBJ whole genome shotgun (WGS) entry which is preliminary data.</text>
</comment>
<dbReference type="RefSeq" id="WP_132806793.1">
    <property type="nucleotide sequence ID" value="NZ_SMAK01000006.1"/>
</dbReference>
<evidence type="ECO:0000256" key="2">
    <source>
        <dbReference type="ARBA" id="ARBA00005528"/>
    </source>
</evidence>
<evidence type="ECO:0000256" key="12">
    <source>
        <dbReference type="PIRNR" id="PIRNR015601"/>
    </source>
</evidence>
<protein>
    <recommendedName>
        <fullName evidence="4 12">Ribosomal RNA small subunit methyltransferase E</fullName>
        <ecNumber evidence="3 12">2.1.1.193</ecNumber>
    </recommendedName>
</protein>
<dbReference type="InterPro" id="IPR029026">
    <property type="entry name" value="tRNA_m1G_MTases_N"/>
</dbReference>
<dbReference type="GO" id="GO:0070042">
    <property type="term" value="F:rRNA (uridine-N3-)-methyltransferase activity"/>
    <property type="evidence" value="ECO:0007669"/>
    <property type="project" value="TreeGrafter"/>
</dbReference>
<comment type="catalytic activity">
    <reaction evidence="11 12">
        <text>uridine(1498) in 16S rRNA + S-adenosyl-L-methionine = N(3)-methyluridine(1498) in 16S rRNA + S-adenosyl-L-homocysteine + H(+)</text>
        <dbReference type="Rhea" id="RHEA:42920"/>
        <dbReference type="Rhea" id="RHEA-COMP:10283"/>
        <dbReference type="Rhea" id="RHEA-COMP:10284"/>
        <dbReference type="ChEBI" id="CHEBI:15378"/>
        <dbReference type="ChEBI" id="CHEBI:57856"/>
        <dbReference type="ChEBI" id="CHEBI:59789"/>
        <dbReference type="ChEBI" id="CHEBI:65315"/>
        <dbReference type="ChEBI" id="CHEBI:74502"/>
        <dbReference type="EC" id="2.1.1.193"/>
    </reaction>
</comment>
<evidence type="ECO:0000259" key="14">
    <source>
        <dbReference type="Pfam" id="PF20260"/>
    </source>
</evidence>
<comment type="function">
    <text evidence="10 12">Specifically methylates the N3 position of the uracil ring of uridine 1498 (m3U1498) in 16S rRNA. Acts on the fully assembled 30S ribosomal subunit.</text>
</comment>